<proteinExistence type="predicted"/>
<name>A0A366B2S9_9FLAO</name>
<keyword evidence="2" id="KW-1185">Reference proteome</keyword>
<evidence type="ECO:0000313" key="1">
    <source>
        <dbReference type="EMBL" id="RBN51410.1"/>
    </source>
</evidence>
<accession>A0A366B2S9</accession>
<reference evidence="1 2" key="1">
    <citation type="submission" date="2018-07" db="EMBL/GenBank/DDBJ databases">
        <title>Complete genome sequence of Flavobacterium psychrolimnae LMG 22018.</title>
        <authorList>
            <person name="Kim D.-U."/>
        </authorList>
    </citation>
    <scope>NUCLEOTIDE SEQUENCE [LARGE SCALE GENOMIC DNA]</scope>
    <source>
        <strain evidence="1 2">LMG 22018</strain>
    </source>
</reference>
<gene>
    <name evidence="1" type="ORF">DR980_03025</name>
</gene>
<evidence type="ECO:0000313" key="2">
    <source>
        <dbReference type="Proteomes" id="UP000253676"/>
    </source>
</evidence>
<dbReference type="EMBL" id="QNUX01000002">
    <property type="protein sequence ID" value="RBN51410.1"/>
    <property type="molecule type" value="Genomic_DNA"/>
</dbReference>
<dbReference type="AlphaFoldDB" id="A0A366B2S9"/>
<comment type="caution">
    <text evidence="1">The sequence shown here is derived from an EMBL/GenBank/DDBJ whole genome shotgun (WGS) entry which is preliminary data.</text>
</comment>
<organism evidence="1 2">
    <name type="scientific">Flavobacterium psychrolimnae</name>
    <dbReference type="NCBI Taxonomy" id="249351"/>
    <lineage>
        <taxon>Bacteria</taxon>
        <taxon>Pseudomonadati</taxon>
        <taxon>Bacteroidota</taxon>
        <taxon>Flavobacteriia</taxon>
        <taxon>Flavobacteriales</taxon>
        <taxon>Flavobacteriaceae</taxon>
        <taxon>Flavobacterium</taxon>
    </lineage>
</organism>
<dbReference type="Proteomes" id="UP000253676">
    <property type="component" value="Unassembled WGS sequence"/>
</dbReference>
<protein>
    <submittedName>
        <fullName evidence="1">Uncharacterized protein</fullName>
    </submittedName>
</protein>
<sequence length="325" mass="38603">MLNPLDENKRGYGSSYSISSTKFLNVFFERKFNPEKITEALGREIMDNEIEALVDHYAVKFILCKDCEDRFERIETYFNDIVFKQVFENKYKLTKINNNQIIHSLENANNNIIRLFIISLIWRASITKFDNFTLGHRDQEQIRILLDKSLDLDLKEIEVKSRIYEKEIRSYPMMLFSTRFFSDTTSNLVHIEKSNSTYFFKINEYIILFGTKQNQIRSNTNYLYGLSKIIHYKESINIDENTITVTEIPGSDFHSIKEEIFSKLGEEFIIQLVKIFTTLYEKFHGMRVTEEIVKEFLLDFTEEDITIAEKYSPENIKKKISEYLN</sequence>